<protein>
    <submittedName>
        <fullName evidence="1">Uncharacterized protein</fullName>
    </submittedName>
</protein>
<reference evidence="1" key="2">
    <citation type="submission" date="2020-09" db="EMBL/GenBank/DDBJ databases">
        <authorList>
            <person name="Sun Q."/>
            <person name="Zhou Y."/>
        </authorList>
    </citation>
    <scope>NUCLEOTIDE SEQUENCE</scope>
    <source>
        <strain evidence="1">CGMCC 1.15330</strain>
    </source>
</reference>
<accession>A0A916WZV5</accession>
<dbReference type="Proteomes" id="UP000623067">
    <property type="component" value="Unassembled WGS sequence"/>
</dbReference>
<dbReference type="EMBL" id="BMIH01000006">
    <property type="protein sequence ID" value="GGB42417.1"/>
    <property type="molecule type" value="Genomic_DNA"/>
</dbReference>
<proteinExistence type="predicted"/>
<keyword evidence="2" id="KW-1185">Reference proteome</keyword>
<gene>
    <name evidence="1" type="ORF">GCM10011380_34910</name>
</gene>
<dbReference type="AlphaFoldDB" id="A0A916WZV5"/>
<evidence type="ECO:0000313" key="1">
    <source>
        <dbReference type="EMBL" id="GGB42417.1"/>
    </source>
</evidence>
<organism evidence="1 2">
    <name type="scientific">Sphingomonas metalli</name>
    <dbReference type="NCBI Taxonomy" id="1779358"/>
    <lineage>
        <taxon>Bacteria</taxon>
        <taxon>Pseudomonadati</taxon>
        <taxon>Pseudomonadota</taxon>
        <taxon>Alphaproteobacteria</taxon>
        <taxon>Sphingomonadales</taxon>
        <taxon>Sphingomonadaceae</taxon>
        <taxon>Sphingomonas</taxon>
    </lineage>
</organism>
<sequence length="83" mass="9069">MTFYSPIITTAAAAAAAAAEHDAYMAAYARAAARAPYSYFDQHIIRTDDGCYWVADEGDYETLMQDLVDRIVHTVAAGRSDES</sequence>
<evidence type="ECO:0000313" key="2">
    <source>
        <dbReference type="Proteomes" id="UP000623067"/>
    </source>
</evidence>
<comment type="caution">
    <text evidence="1">The sequence shown here is derived from an EMBL/GenBank/DDBJ whole genome shotgun (WGS) entry which is preliminary data.</text>
</comment>
<name>A0A916WZV5_9SPHN</name>
<dbReference type="RefSeq" id="WP_229664692.1">
    <property type="nucleotide sequence ID" value="NZ_BMIH01000006.1"/>
</dbReference>
<reference evidence="1" key="1">
    <citation type="journal article" date="2014" name="Int. J. Syst. Evol. Microbiol.">
        <title>Complete genome sequence of Corynebacterium casei LMG S-19264T (=DSM 44701T), isolated from a smear-ripened cheese.</title>
        <authorList>
            <consortium name="US DOE Joint Genome Institute (JGI-PGF)"/>
            <person name="Walter F."/>
            <person name="Albersmeier A."/>
            <person name="Kalinowski J."/>
            <person name="Ruckert C."/>
        </authorList>
    </citation>
    <scope>NUCLEOTIDE SEQUENCE</scope>
    <source>
        <strain evidence="1">CGMCC 1.15330</strain>
    </source>
</reference>